<dbReference type="PANTHER" id="PTHR33408:SF2">
    <property type="entry name" value="TRANSPOSASE DDE DOMAIN-CONTAINING PROTEIN"/>
    <property type="match status" value="1"/>
</dbReference>
<dbReference type="PANTHER" id="PTHR33408">
    <property type="entry name" value="TRANSPOSASE"/>
    <property type="match status" value="1"/>
</dbReference>
<comment type="caution">
    <text evidence="2">The sequence shown here is derived from an EMBL/GenBank/DDBJ whole genome shotgun (WGS) entry which is preliminary data.</text>
</comment>
<feature type="non-terminal residue" evidence="2">
    <location>
        <position position="1"/>
    </location>
</feature>
<dbReference type="Pfam" id="PF01609">
    <property type="entry name" value="DDE_Tnp_1"/>
    <property type="match status" value="1"/>
</dbReference>
<name>X0SLA0_9ZZZZ</name>
<dbReference type="AlphaFoldDB" id="X0SLA0"/>
<reference evidence="2" key="1">
    <citation type="journal article" date="2014" name="Front. Microbiol.">
        <title>High frequency of phylogenetically diverse reductive dehalogenase-homologous genes in deep subseafloor sedimentary metagenomes.</title>
        <authorList>
            <person name="Kawai M."/>
            <person name="Futagami T."/>
            <person name="Toyoda A."/>
            <person name="Takaki Y."/>
            <person name="Nishi S."/>
            <person name="Hori S."/>
            <person name="Arai W."/>
            <person name="Tsubouchi T."/>
            <person name="Morono Y."/>
            <person name="Uchiyama I."/>
            <person name="Ito T."/>
            <person name="Fujiyama A."/>
            <person name="Inagaki F."/>
            <person name="Takami H."/>
        </authorList>
    </citation>
    <scope>NUCLEOTIDE SEQUENCE</scope>
    <source>
        <strain evidence="2">Expedition CK06-06</strain>
    </source>
</reference>
<accession>X0SLA0</accession>
<dbReference type="EMBL" id="BARS01005653">
    <property type="protein sequence ID" value="GAF76647.1"/>
    <property type="molecule type" value="Genomic_DNA"/>
</dbReference>
<feature type="domain" description="Transposase IS4-like" evidence="1">
    <location>
        <begin position="29"/>
        <end position="70"/>
    </location>
</feature>
<gene>
    <name evidence="2" type="ORF">S01H1_11089</name>
</gene>
<protein>
    <recommendedName>
        <fullName evidence="1">Transposase IS4-like domain-containing protein</fullName>
    </recommendedName>
</protein>
<dbReference type="InterPro" id="IPR002559">
    <property type="entry name" value="Transposase_11"/>
</dbReference>
<sequence length="88" mass="10422">RRITRWEHEYVLEAVQQRLDKHPEKMRVRRETVEHAFGTIKSWMGSTHFQMKTLAHVATEMALHVLAYNLKRVMNILGINPLIEAMRA</sequence>
<proteinExistence type="predicted"/>
<evidence type="ECO:0000259" key="1">
    <source>
        <dbReference type="Pfam" id="PF01609"/>
    </source>
</evidence>
<organism evidence="2">
    <name type="scientific">marine sediment metagenome</name>
    <dbReference type="NCBI Taxonomy" id="412755"/>
    <lineage>
        <taxon>unclassified sequences</taxon>
        <taxon>metagenomes</taxon>
        <taxon>ecological metagenomes</taxon>
    </lineage>
</organism>
<evidence type="ECO:0000313" key="2">
    <source>
        <dbReference type="EMBL" id="GAF76647.1"/>
    </source>
</evidence>